<evidence type="ECO:0000256" key="1">
    <source>
        <dbReference type="SAM" id="MobiDB-lite"/>
    </source>
</evidence>
<dbReference type="Gene3D" id="3.40.50.300">
    <property type="entry name" value="P-loop containing nucleotide triphosphate hydrolases"/>
    <property type="match status" value="1"/>
</dbReference>
<dbReference type="SUPFAM" id="SSF52540">
    <property type="entry name" value="P-loop containing nucleoside triphosphate hydrolases"/>
    <property type="match status" value="1"/>
</dbReference>
<feature type="region of interest" description="Disordered" evidence="1">
    <location>
        <begin position="213"/>
        <end position="232"/>
    </location>
</feature>
<gene>
    <name evidence="2" type="ORF">BLS_009912</name>
</gene>
<proteinExistence type="predicted"/>
<evidence type="ECO:0000313" key="3">
    <source>
        <dbReference type="Proteomes" id="UP000433883"/>
    </source>
</evidence>
<dbReference type="AlphaFoldDB" id="A0A8H3YJJ4"/>
<dbReference type="Proteomes" id="UP000433883">
    <property type="component" value="Unassembled WGS sequence"/>
</dbReference>
<comment type="caution">
    <text evidence="2">The sequence shown here is derived from an EMBL/GenBank/DDBJ whole genome shotgun (WGS) entry which is preliminary data.</text>
</comment>
<reference evidence="2 3" key="1">
    <citation type="submission" date="2019-11" db="EMBL/GenBank/DDBJ databases">
        <title>Venturia inaequalis Genome Resource.</title>
        <authorList>
            <person name="Lichtner F.J."/>
        </authorList>
    </citation>
    <scope>NUCLEOTIDE SEQUENCE [LARGE SCALE GENOMIC DNA]</scope>
    <source>
        <strain evidence="2">Bline_iso_100314</strain>
    </source>
</reference>
<feature type="compositionally biased region" description="Polar residues" evidence="1">
    <location>
        <begin position="219"/>
        <end position="232"/>
    </location>
</feature>
<accession>A0A8H3YJJ4</accession>
<sequence length="232" mass="25216">MFTDKQSGPLKLRLAILDSFMKKVSKDAQGSNLLEGQPGALTIVDLTDPTIDTNTACVLFDIALAVFLEQTITCGKIVGLDEAHNYLHNGAASENFTNNLLKAVREQRHRATRVVIATQEPTVSPKFLNLCSMIFVHGFNSPEWLATLQAHVAGAASVSGDLQKIGRRFLDDIVGLNTGQSFLFSRLALLDVKNGNPVKLGAEVRKFKTRQRLTHDGGRSQNATEQAGLSSL</sequence>
<organism evidence="2 3">
    <name type="scientific">Venturia inaequalis</name>
    <name type="common">Apple scab fungus</name>
    <dbReference type="NCBI Taxonomy" id="5025"/>
    <lineage>
        <taxon>Eukaryota</taxon>
        <taxon>Fungi</taxon>
        <taxon>Dikarya</taxon>
        <taxon>Ascomycota</taxon>
        <taxon>Pezizomycotina</taxon>
        <taxon>Dothideomycetes</taxon>
        <taxon>Pleosporomycetidae</taxon>
        <taxon>Venturiales</taxon>
        <taxon>Venturiaceae</taxon>
        <taxon>Venturia</taxon>
    </lineage>
</organism>
<dbReference type="InterPro" id="IPR027417">
    <property type="entry name" value="P-loop_NTPase"/>
</dbReference>
<dbReference type="EMBL" id="WNWQ01000944">
    <property type="protein sequence ID" value="KAE9962890.1"/>
    <property type="molecule type" value="Genomic_DNA"/>
</dbReference>
<evidence type="ECO:0000313" key="2">
    <source>
        <dbReference type="EMBL" id="KAE9962890.1"/>
    </source>
</evidence>
<protein>
    <submittedName>
        <fullName evidence="2">Uncharacterized protein</fullName>
    </submittedName>
</protein>
<name>A0A8H3YJJ4_VENIN</name>